<accession>A0ABP2NM61</accession>
<protein>
    <recommendedName>
        <fullName evidence="1">Virulence-associated protein E-like domain-containing protein</fullName>
    </recommendedName>
</protein>
<reference evidence="2 3" key="1">
    <citation type="submission" date="2012-01" db="EMBL/GenBank/DDBJ databases">
        <title>The Genome Sequence of Megamonas funiformis YIT 11815.</title>
        <authorList>
            <consortium name="The Broad Institute Genome Sequencing Platform"/>
            <person name="Earl A."/>
            <person name="Ward D."/>
            <person name="Feldgarden M."/>
            <person name="Gevers D."/>
            <person name="Morotomi M."/>
            <person name="Young S.K."/>
            <person name="Zeng Q."/>
            <person name="Gargeya S."/>
            <person name="Fitzgerald M."/>
            <person name="Haas B."/>
            <person name="Abouelleil A."/>
            <person name="Alvarado L."/>
            <person name="Arachchi H.M."/>
            <person name="Berlin A."/>
            <person name="Chapman S.B."/>
            <person name="Gearin G."/>
            <person name="Goldberg J."/>
            <person name="Griggs A."/>
            <person name="Gujja S."/>
            <person name="Hansen M."/>
            <person name="Heiman D."/>
            <person name="Howarth C."/>
            <person name="Larimer J."/>
            <person name="Lui A."/>
            <person name="MacDonald P.J.P."/>
            <person name="McCowen C."/>
            <person name="Montmayeur A."/>
            <person name="Murphy C."/>
            <person name="Neiman D."/>
            <person name="Pearson M."/>
            <person name="Priest M."/>
            <person name="Roberts A."/>
            <person name="Saif S."/>
            <person name="Shea T."/>
            <person name="Sisk P."/>
            <person name="Stolte C."/>
            <person name="Sykes S."/>
            <person name="Wortman J."/>
            <person name="Nusbaum C."/>
            <person name="Birren B."/>
        </authorList>
    </citation>
    <scope>NUCLEOTIDE SEQUENCE [LARGE SCALE GENOMIC DNA]</scope>
    <source>
        <strain evidence="2 3">YIT 11815</strain>
    </source>
</reference>
<dbReference type="InterPro" id="IPR027417">
    <property type="entry name" value="P-loop_NTPase"/>
</dbReference>
<organism evidence="2 3">
    <name type="scientific">Megamonas funiformis YIT 11815</name>
    <dbReference type="NCBI Taxonomy" id="742816"/>
    <lineage>
        <taxon>Bacteria</taxon>
        <taxon>Bacillati</taxon>
        <taxon>Bacillota</taxon>
        <taxon>Negativicutes</taxon>
        <taxon>Selenomonadales</taxon>
        <taxon>Selenomonadaceae</taxon>
        <taxon>Megamonas</taxon>
    </lineage>
</organism>
<feature type="domain" description="Virulence-associated protein E-like" evidence="1">
    <location>
        <begin position="480"/>
        <end position="697"/>
    </location>
</feature>
<gene>
    <name evidence="2" type="ORF">HMPREF9454_00426</name>
</gene>
<keyword evidence="3" id="KW-1185">Reference proteome</keyword>
<sequence length="810" mass="93426">MQNTALNIDNLSKLKYDGEVSIAVASSRKSKKWKNKQLSWSTLLFKLSKTRRTGETVAEYKSFAKSKQDDIKDVGGFVGGALKEGRRVAENVQWRSVITLDADFATNDFWDNLFFTIGNVACCIYSTHKHSKNKPRYRLVIPINRPVNPDEYQAISRMIANDIDIDLFDDTTYQPHRLMYFPSTSQDGEFIFKYNDGVWVDADEYLNRYDNWQDQSFWPVSSRVQVDIKKTVDKQEDPLSKKGIIGAFCRSYTIQEAIEKYLSDIYVPCGTDDRYTYAEGSTSAGAIVYNNCFIYSHHSTDPACGKLLNAFDMVRLHKFRQLDDEVSEGTPTGRLPSYKAMQDLAVSDEVVKETIGKEKTADVYSEFEVLTDIDTKWTAEMNINRWGGYENTPHNVKLILENDPNLKGKFALDEFAHRMVVLDKLVWRKDNNVSDWIDADDSALRNYISDVYGIKGKDIIADAILETIHRHSFNPVKKYLKSIKWDGKHRVETLFIDYLGAEDTKLNRAMTRKMFCAGVARVFNPGTKFDYVVTLVGGQGIGKSYIIGRIGKKWSSDSMSTVIGKEGMEQIQGFWVIELAELSAVRKAEVEQIKHFITKREDSFRPAYGRRTERFPRQCIFIASTNNNDFIRDQTGGRRWWPIMVDKNKRRLNPFEISEDTIDQLWAEAKELYEGGEKLYLDEEMEQEAKKVQEQHTEESPLAGMIREFIEKEIPENWAELSISDKQDFIRGDGFEYNGPLVKRDRICALEIWVELLNGDVKKLTRAMATEINDVLRKTEGWKQPRSPMRIKRYGLQKGFKRINKIVNII</sequence>
<name>A0ABP2NM61_9FIRM</name>
<evidence type="ECO:0000259" key="1">
    <source>
        <dbReference type="Pfam" id="PF05272"/>
    </source>
</evidence>
<evidence type="ECO:0000313" key="2">
    <source>
        <dbReference type="EMBL" id="EHR38828.1"/>
    </source>
</evidence>
<comment type="caution">
    <text evidence="2">The sequence shown here is derived from an EMBL/GenBank/DDBJ whole genome shotgun (WGS) entry which is preliminary data.</text>
</comment>
<evidence type="ECO:0000313" key="3">
    <source>
        <dbReference type="Proteomes" id="UP000005963"/>
    </source>
</evidence>
<dbReference type="PANTHER" id="PTHR34985:SF1">
    <property type="entry name" value="SLR0554 PROTEIN"/>
    <property type="match status" value="1"/>
</dbReference>
<dbReference type="RefSeq" id="WP_008537630.1">
    <property type="nucleotide sequence ID" value="NZ_JH601090.1"/>
</dbReference>
<dbReference type="Pfam" id="PF05272">
    <property type="entry name" value="VapE-like_dom"/>
    <property type="match status" value="1"/>
</dbReference>
<dbReference type="PANTHER" id="PTHR34985">
    <property type="entry name" value="SLR0554 PROTEIN"/>
    <property type="match status" value="1"/>
</dbReference>
<dbReference type="GeneID" id="62778866"/>
<proteinExistence type="predicted"/>
<dbReference type="EMBL" id="ADMB01000020">
    <property type="protein sequence ID" value="EHR38828.1"/>
    <property type="molecule type" value="Genomic_DNA"/>
</dbReference>
<dbReference type="SUPFAM" id="SSF52540">
    <property type="entry name" value="P-loop containing nucleoside triphosphate hydrolases"/>
    <property type="match status" value="1"/>
</dbReference>
<dbReference type="Proteomes" id="UP000005963">
    <property type="component" value="Unassembled WGS sequence"/>
</dbReference>
<dbReference type="InterPro" id="IPR007936">
    <property type="entry name" value="VapE-like_dom"/>
</dbReference>